<name>A0A1Y1UH54_9TREE</name>
<accession>A0A1Y1UH54</accession>
<gene>
    <name evidence="2" type="ORF">BD324DRAFT_651335</name>
</gene>
<dbReference type="AlphaFoldDB" id="A0A1Y1UH54"/>
<feature type="compositionally biased region" description="Basic and acidic residues" evidence="1">
    <location>
        <begin position="21"/>
        <end position="30"/>
    </location>
</feature>
<organism evidence="2 3">
    <name type="scientific">Kockovaella imperatae</name>
    <dbReference type="NCBI Taxonomy" id="4999"/>
    <lineage>
        <taxon>Eukaryota</taxon>
        <taxon>Fungi</taxon>
        <taxon>Dikarya</taxon>
        <taxon>Basidiomycota</taxon>
        <taxon>Agaricomycotina</taxon>
        <taxon>Tremellomycetes</taxon>
        <taxon>Tremellales</taxon>
        <taxon>Cuniculitremaceae</taxon>
        <taxon>Kockovaella</taxon>
    </lineage>
</organism>
<evidence type="ECO:0000313" key="2">
    <source>
        <dbReference type="EMBL" id="ORX36857.1"/>
    </source>
</evidence>
<protein>
    <submittedName>
        <fullName evidence="2">Uncharacterized protein</fullName>
    </submittedName>
</protein>
<feature type="compositionally biased region" description="Polar residues" evidence="1">
    <location>
        <begin position="43"/>
        <end position="54"/>
    </location>
</feature>
<feature type="region of interest" description="Disordered" evidence="1">
    <location>
        <begin position="21"/>
        <end position="92"/>
    </location>
</feature>
<dbReference type="Proteomes" id="UP000193218">
    <property type="component" value="Unassembled WGS sequence"/>
</dbReference>
<comment type="caution">
    <text evidence="2">The sequence shown here is derived from an EMBL/GenBank/DDBJ whole genome shotgun (WGS) entry which is preliminary data.</text>
</comment>
<dbReference type="InParanoid" id="A0A1Y1UH54"/>
<dbReference type="GeneID" id="33560126"/>
<dbReference type="EMBL" id="NBSH01000007">
    <property type="protein sequence ID" value="ORX36857.1"/>
    <property type="molecule type" value="Genomic_DNA"/>
</dbReference>
<proteinExistence type="predicted"/>
<sequence>MAAIIIFLASLAAGKVVQVRREKKDKEHRVQHGLPPSYDDRSYSSLESSTLPTTRSKRTGWREKLRRKSHSDTTRNHTSTETASLAPPAYNR</sequence>
<keyword evidence="3" id="KW-1185">Reference proteome</keyword>
<evidence type="ECO:0000256" key="1">
    <source>
        <dbReference type="SAM" id="MobiDB-lite"/>
    </source>
</evidence>
<evidence type="ECO:0000313" key="3">
    <source>
        <dbReference type="Proteomes" id="UP000193218"/>
    </source>
</evidence>
<feature type="compositionally biased region" description="Basic residues" evidence="1">
    <location>
        <begin position="55"/>
        <end position="69"/>
    </location>
</feature>
<reference evidence="2 3" key="1">
    <citation type="submission" date="2017-03" db="EMBL/GenBank/DDBJ databases">
        <title>Widespread Adenine N6-methylation of Active Genes in Fungi.</title>
        <authorList>
            <consortium name="DOE Joint Genome Institute"/>
            <person name="Mondo S.J."/>
            <person name="Dannebaum R.O."/>
            <person name="Kuo R.C."/>
            <person name="Louie K.B."/>
            <person name="Bewick A.J."/>
            <person name="Labutti K."/>
            <person name="Haridas S."/>
            <person name="Kuo A."/>
            <person name="Salamov A."/>
            <person name="Ahrendt S.R."/>
            <person name="Lau R."/>
            <person name="Bowen B.P."/>
            <person name="Lipzen A."/>
            <person name="Sullivan W."/>
            <person name="Andreopoulos W.B."/>
            <person name="Clum A."/>
            <person name="Lindquist E."/>
            <person name="Daum C."/>
            <person name="Northen T.R."/>
            <person name="Ramamoorthy G."/>
            <person name="Schmitz R.J."/>
            <person name="Gryganskyi A."/>
            <person name="Culley D."/>
            <person name="Magnuson J."/>
            <person name="James T.Y."/>
            <person name="O'Malley M.A."/>
            <person name="Stajich J.E."/>
            <person name="Spatafora J.W."/>
            <person name="Visel A."/>
            <person name="Grigoriev I.V."/>
        </authorList>
    </citation>
    <scope>NUCLEOTIDE SEQUENCE [LARGE SCALE GENOMIC DNA]</scope>
    <source>
        <strain evidence="2 3">NRRL Y-17943</strain>
    </source>
</reference>
<dbReference type="RefSeq" id="XP_021870926.1">
    <property type="nucleotide sequence ID" value="XM_022018317.1"/>
</dbReference>